<feature type="compositionally biased region" description="Acidic residues" evidence="1">
    <location>
        <begin position="436"/>
        <end position="445"/>
    </location>
</feature>
<comment type="caution">
    <text evidence="3">The sequence shown here is derived from an EMBL/GenBank/DDBJ whole genome shotgun (WGS) entry which is preliminary data.</text>
</comment>
<feature type="compositionally biased region" description="Polar residues" evidence="1">
    <location>
        <begin position="249"/>
        <end position="264"/>
    </location>
</feature>
<feature type="compositionally biased region" description="Low complexity" evidence="1">
    <location>
        <begin position="55"/>
        <end position="73"/>
    </location>
</feature>
<feature type="compositionally biased region" description="Polar residues" evidence="1">
    <location>
        <begin position="127"/>
        <end position="148"/>
    </location>
</feature>
<feature type="compositionally biased region" description="Basic residues" evidence="1">
    <location>
        <begin position="454"/>
        <end position="464"/>
    </location>
</feature>
<dbReference type="InterPro" id="IPR048743">
    <property type="entry name" value="AME1"/>
</dbReference>
<feature type="compositionally biased region" description="Basic and acidic residues" evidence="1">
    <location>
        <begin position="308"/>
        <end position="322"/>
    </location>
</feature>
<keyword evidence="4" id="KW-1185">Reference proteome</keyword>
<feature type="compositionally biased region" description="Basic residues" evidence="1">
    <location>
        <begin position="498"/>
        <end position="507"/>
    </location>
</feature>
<feature type="compositionally biased region" description="Basic residues" evidence="1">
    <location>
        <begin position="323"/>
        <end position="336"/>
    </location>
</feature>
<feature type="compositionally biased region" description="Acidic residues" evidence="1">
    <location>
        <begin position="471"/>
        <end position="487"/>
    </location>
</feature>
<feature type="compositionally biased region" description="Polar residues" evidence="1">
    <location>
        <begin position="290"/>
        <end position="307"/>
    </location>
</feature>
<feature type="compositionally biased region" description="Basic residues" evidence="1">
    <location>
        <begin position="420"/>
        <end position="429"/>
    </location>
</feature>
<dbReference type="AlphaFoldDB" id="A0AAD6DPY7"/>
<evidence type="ECO:0000256" key="1">
    <source>
        <dbReference type="SAM" id="MobiDB-lite"/>
    </source>
</evidence>
<evidence type="ECO:0000259" key="2">
    <source>
        <dbReference type="Pfam" id="PF20994"/>
    </source>
</evidence>
<evidence type="ECO:0000313" key="4">
    <source>
        <dbReference type="Proteomes" id="UP001216150"/>
    </source>
</evidence>
<dbReference type="Proteomes" id="UP001216150">
    <property type="component" value="Unassembled WGS sequence"/>
</dbReference>
<feature type="compositionally biased region" description="Basic and acidic residues" evidence="1">
    <location>
        <begin position="522"/>
        <end position="535"/>
    </location>
</feature>
<name>A0AAD6DPY7_9EURO</name>
<feature type="compositionally biased region" description="Polar residues" evidence="1">
    <location>
        <begin position="200"/>
        <end position="215"/>
    </location>
</feature>
<feature type="compositionally biased region" description="Polar residues" evidence="1">
    <location>
        <begin position="74"/>
        <end position="90"/>
    </location>
</feature>
<reference evidence="3 4" key="1">
    <citation type="journal article" date="2023" name="IMA Fungus">
        <title>Comparative genomic study of the Penicillium genus elucidates a diverse pangenome and 15 lateral gene transfer events.</title>
        <authorList>
            <person name="Petersen C."/>
            <person name="Sorensen T."/>
            <person name="Nielsen M.R."/>
            <person name="Sondergaard T.E."/>
            <person name="Sorensen J.L."/>
            <person name="Fitzpatrick D.A."/>
            <person name="Frisvad J.C."/>
            <person name="Nielsen K.L."/>
        </authorList>
    </citation>
    <scope>NUCLEOTIDE SEQUENCE [LARGE SCALE GENOMIC DNA]</scope>
    <source>
        <strain evidence="3 4">IBT 29057</strain>
    </source>
</reference>
<feature type="compositionally biased region" description="Basic and acidic residues" evidence="1">
    <location>
        <begin position="1"/>
        <end position="10"/>
    </location>
</feature>
<feature type="compositionally biased region" description="Polar residues" evidence="1">
    <location>
        <begin position="158"/>
        <end position="172"/>
    </location>
</feature>
<feature type="domain" description="Inner kinetochore subunit AME1" evidence="2">
    <location>
        <begin position="534"/>
        <end position="769"/>
    </location>
</feature>
<organism evidence="3 4">
    <name type="scientific">Penicillium hetheringtonii</name>
    <dbReference type="NCBI Taxonomy" id="911720"/>
    <lineage>
        <taxon>Eukaryota</taxon>
        <taxon>Fungi</taxon>
        <taxon>Dikarya</taxon>
        <taxon>Ascomycota</taxon>
        <taxon>Pezizomycotina</taxon>
        <taxon>Eurotiomycetes</taxon>
        <taxon>Eurotiomycetidae</taxon>
        <taxon>Eurotiales</taxon>
        <taxon>Aspergillaceae</taxon>
        <taxon>Penicillium</taxon>
    </lineage>
</organism>
<accession>A0AAD6DPY7</accession>
<proteinExistence type="predicted"/>
<gene>
    <name evidence="3" type="ORF">N7450_004440</name>
</gene>
<sequence length="778" mass="85147">MASTREERQQMRQRGAATRKTKEVDFGFSFGGPTFGISEPAQPFIAPGSVLSSQTETIAPTSTTTPQNPSSQTGSLTNRPERTPGTSRNNRPPRLSAYDIPPDGIPEQTRSNKRRKINPPDDELHISSRQNSQSAARDSPATIASPQETPAKHAKASATETPQLETTNNVTEIPSPLLPEAHTPEQTEVDVNPNPIINGKETNAPASVDQPQQPAGTRPNRSRSSKSKSPQVELEADTNEPSAKKTRKPNSPNQANQENTNEPPSNGFRESISSPSKEKRKSKTKLPANPNDSVDTPETNNDSTVDSSADHVGSDEATNEKRTRTKAAARKKKPGKRAAGQVNGNGSQSPSAEEGVQETSHEQRDQQEQTPLESTARNKRTGTRPSLAKNSNNTETESRPQALTDPVHDAGESSQAGASRTRKQPKKKATRPEPETNGEADEESVTEVVEPSSRKGRSGPKTKRGTKDQTETEACEEESSQEPEQAVEPESQSQHRGQSGRKARRGTQKGASPTEEPAETEASDRTQRKPREPRGETVPVTIHRLANVSALGGVYTSGSGLDEAEDETPDEQSVERTKLPSRGGVNSADVLSQICRETLEKTLTTLKTAIENESNATRRAEWSRKRKAVETFGMELDGRLLDLSEMLDSNFVLGVQLKKAKRDMLELRSHLHQVRRERETIALQMDRVRSKHMEEENAKTARTTINNSVHTLELALDRSQHRGPPSNEPSSTELEFLLRTMAEEVSSRAPGAQGGLLHQIQSFNAQLESTARQLERSR</sequence>
<feature type="region of interest" description="Disordered" evidence="1">
    <location>
        <begin position="1"/>
        <end position="543"/>
    </location>
</feature>
<feature type="compositionally biased region" description="Acidic residues" evidence="1">
    <location>
        <begin position="562"/>
        <end position="572"/>
    </location>
</feature>
<evidence type="ECO:0000313" key="3">
    <source>
        <dbReference type="EMBL" id="KAJ5590468.1"/>
    </source>
</evidence>
<feature type="compositionally biased region" description="Polar residues" evidence="1">
    <location>
        <begin position="342"/>
        <end position="351"/>
    </location>
</feature>
<dbReference type="EMBL" id="JAQJAC010000003">
    <property type="protein sequence ID" value="KAJ5590468.1"/>
    <property type="molecule type" value="Genomic_DNA"/>
</dbReference>
<protein>
    <recommendedName>
        <fullName evidence="2">Inner kinetochore subunit AME1 domain-containing protein</fullName>
    </recommendedName>
</protein>
<feature type="region of interest" description="Disordered" evidence="1">
    <location>
        <begin position="556"/>
        <end position="584"/>
    </location>
</feature>
<dbReference type="Pfam" id="PF20994">
    <property type="entry name" value="CENPU"/>
    <property type="match status" value="1"/>
</dbReference>
<feature type="compositionally biased region" description="Polar residues" evidence="1">
    <location>
        <begin position="388"/>
        <end position="401"/>
    </location>
</feature>